<comment type="caution">
    <text evidence="7">The sequence shown here is derived from an EMBL/GenBank/DDBJ whole genome shotgun (WGS) entry which is preliminary data.</text>
</comment>
<dbReference type="Gene3D" id="1.20.1720.10">
    <property type="entry name" value="Multidrug resistance protein D"/>
    <property type="match status" value="1"/>
</dbReference>
<name>A0AAD9S1S1_PHOAM</name>
<keyword evidence="2 5" id="KW-0812">Transmembrane</keyword>
<feature type="transmembrane region" description="Helical" evidence="5">
    <location>
        <begin position="249"/>
        <end position="270"/>
    </location>
</feature>
<keyword evidence="4 5" id="KW-0472">Membrane</keyword>
<evidence type="ECO:0000256" key="4">
    <source>
        <dbReference type="ARBA" id="ARBA00023136"/>
    </source>
</evidence>
<feature type="transmembrane region" description="Helical" evidence="5">
    <location>
        <begin position="355"/>
        <end position="373"/>
    </location>
</feature>
<dbReference type="PANTHER" id="PTHR42718:SF27">
    <property type="entry name" value="TRANSPORTER, PUTATIVE-RELATED"/>
    <property type="match status" value="1"/>
</dbReference>
<feature type="domain" description="Major facilitator superfamily (MFS) profile" evidence="6">
    <location>
        <begin position="54"/>
        <end position="519"/>
    </location>
</feature>
<dbReference type="PANTHER" id="PTHR42718">
    <property type="entry name" value="MAJOR FACILITATOR SUPERFAMILY MULTIDRUG TRANSPORTER MFSC"/>
    <property type="match status" value="1"/>
</dbReference>
<dbReference type="InterPro" id="IPR011701">
    <property type="entry name" value="MFS"/>
</dbReference>
<evidence type="ECO:0000313" key="7">
    <source>
        <dbReference type="EMBL" id="KAK2596357.1"/>
    </source>
</evidence>
<evidence type="ECO:0000256" key="5">
    <source>
        <dbReference type="SAM" id="Phobius"/>
    </source>
</evidence>
<dbReference type="Pfam" id="PF07690">
    <property type="entry name" value="MFS_1"/>
    <property type="match status" value="1"/>
</dbReference>
<feature type="transmembrane region" description="Helical" evidence="5">
    <location>
        <begin position="385"/>
        <end position="405"/>
    </location>
</feature>
<evidence type="ECO:0000256" key="2">
    <source>
        <dbReference type="ARBA" id="ARBA00022692"/>
    </source>
</evidence>
<gene>
    <name evidence="7" type="ORF">N8I77_013251</name>
</gene>
<organism evidence="7 8">
    <name type="scientific">Phomopsis amygdali</name>
    <name type="common">Fusicoccum amygdali</name>
    <dbReference type="NCBI Taxonomy" id="1214568"/>
    <lineage>
        <taxon>Eukaryota</taxon>
        <taxon>Fungi</taxon>
        <taxon>Dikarya</taxon>
        <taxon>Ascomycota</taxon>
        <taxon>Pezizomycotina</taxon>
        <taxon>Sordariomycetes</taxon>
        <taxon>Sordariomycetidae</taxon>
        <taxon>Diaporthales</taxon>
        <taxon>Diaporthaceae</taxon>
        <taxon>Diaporthe</taxon>
    </lineage>
</organism>
<feature type="transmembrane region" description="Helical" evidence="5">
    <location>
        <begin position="178"/>
        <end position="202"/>
    </location>
</feature>
<dbReference type="InterPro" id="IPR020846">
    <property type="entry name" value="MFS_dom"/>
</dbReference>
<evidence type="ECO:0000313" key="8">
    <source>
        <dbReference type="Proteomes" id="UP001265746"/>
    </source>
</evidence>
<feature type="transmembrane region" description="Helical" evidence="5">
    <location>
        <begin position="119"/>
        <end position="138"/>
    </location>
</feature>
<comment type="subcellular location">
    <subcellularLocation>
        <location evidence="1">Membrane</location>
        <topology evidence="1">Multi-pass membrane protein</topology>
    </subcellularLocation>
</comment>
<dbReference type="SUPFAM" id="SSF103473">
    <property type="entry name" value="MFS general substrate transporter"/>
    <property type="match status" value="1"/>
</dbReference>
<feature type="transmembrane region" description="Helical" evidence="5">
    <location>
        <begin position="411"/>
        <end position="436"/>
    </location>
</feature>
<dbReference type="Proteomes" id="UP001265746">
    <property type="component" value="Unassembled WGS sequence"/>
</dbReference>
<dbReference type="PROSITE" id="PS50850">
    <property type="entry name" value="MFS"/>
    <property type="match status" value="1"/>
</dbReference>
<dbReference type="GO" id="GO:0022857">
    <property type="term" value="F:transmembrane transporter activity"/>
    <property type="evidence" value="ECO:0007669"/>
    <property type="project" value="InterPro"/>
</dbReference>
<feature type="transmembrane region" description="Helical" evidence="5">
    <location>
        <begin position="90"/>
        <end position="112"/>
    </location>
</feature>
<evidence type="ECO:0000256" key="1">
    <source>
        <dbReference type="ARBA" id="ARBA00004141"/>
    </source>
</evidence>
<proteinExistence type="predicted"/>
<keyword evidence="8" id="KW-1185">Reference proteome</keyword>
<sequence length="526" mass="55670">MTTSITIIEEHQDAIALRSVRAIDDEISASLFARQSDGAPAVQPKPPTLHPVILTAQLAGVNLLSSIINGNITVGLPRIAADLKLPEELFFWPVSVYGLAVASTLLLAGSVADILGTRAVDLSGCFALAASILGSGFARTGVQFIVLRVIQGVAMSLHLSSSVAIVAGNLPQGRSRNVAFSCIGLSQPLGFSLGLVTGGILVDTIGWRAGWFIDGGAMLLLFVVGLRVLPKNRWHAQGIMTQLATKVDWVGAGIASAFLACLSYLLAILSTDVDRIRDTETIVLLSVATAALPAFLTWVHYRVKAGKTALMPNKIWKNMAFSTVCLAILISFGVLNSMEQYSSLFFQEVQQLSALQASIRILPGLIVGVALNFSTGLIVDKVSAAWLVVVSSVLCAIAPLLMALVQPQWPYWYNAFFAQILTPLSGDVLFTIGLIVVSNVFPEDTQSLAGAVFNTAAQFGSSLGLTVMQVVSALTAKGQPGAPGSPEKLMAGYRASFWTMFALMLSCAFVSTFGLRRAGKVGAKQD</sequence>
<keyword evidence="3 5" id="KW-1133">Transmembrane helix</keyword>
<feature type="transmembrane region" description="Helical" evidence="5">
    <location>
        <begin position="495"/>
        <end position="515"/>
    </location>
</feature>
<protein>
    <recommendedName>
        <fullName evidence="6">Major facilitator superfamily (MFS) profile domain-containing protein</fullName>
    </recommendedName>
</protein>
<dbReference type="AlphaFoldDB" id="A0AAD9S1S1"/>
<feature type="transmembrane region" description="Helical" evidence="5">
    <location>
        <begin position="315"/>
        <end position="335"/>
    </location>
</feature>
<evidence type="ECO:0000259" key="6">
    <source>
        <dbReference type="PROSITE" id="PS50850"/>
    </source>
</evidence>
<reference evidence="7" key="1">
    <citation type="submission" date="2023-06" db="EMBL/GenBank/DDBJ databases">
        <authorList>
            <person name="Noh H."/>
        </authorList>
    </citation>
    <scope>NUCLEOTIDE SEQUENCE</scope>
    <source>
        <strain evidence="7">DUCC20226</strain>
    </source>
</reference>
<evidence type="ECO:0000256" key="3">
    <source>
        <dbReference type="ARBA" id="ARBA00022989"/>
    </source>
</evidence>
<feature type="transmembrane region" description="Helical" evidence="5">
    <location>
        <begin position="448"/>
        <end position="475"/>
    </location>
</feature>
<dbReference type="InterPro" id="IPR036259">
    <property type="entry name" value="MFS_trans_sf"/>
</dbReference>
<dbReference type="GO" id="GO:0016020">
    <property type="term" value="C:membrane"/>
    <property type="evidence" value="ECO:0007669"/>
    <property type="project" value="UniProtKB-SubCell"/>
</dbReference>
<dbReference type="EMBL" id="JAUJFL010000011">
    <property type="protein sequence ID" value="KAK2596357.1"/>
    <property type="molecule type" value="Genomic_DNA"/>
</dbReference>
<feature type="transmembrane region" description="Helical" evidence="5">
    <location>
        <begin position="208"/>
        <end position="229"/>
    </location>
</feature>
<feature type="transmembrane region" description="Helical" evidence="5">
    <location>
        <begin position="282"/>
        <end position="303"/>
    </location>
</feature>
<feature type="transmembrane region" description="Helical" evidence="5">
    <location>
        <begin position="144"/>
        <end position="166"/>
    </location>
</feature>
<accession>A0AAD9S1S1</accession>
<dbReference type="Gene3D" id="1.20.1250.20">
    <property type="entry name" value="MFS general substrate transporter like domains"/>
    <property type="match status" value="1"/>
</dbReference>